<evidence type="ECO:0000256" key="10">
    <source>
        <dbReference type="ARBA" id="ARBA00021562"/>
    </source>
</evidence>
<dbReference type="InterPro" id="IPR033714">
    <property type="entry name" value="tRNA_bind_bactPheRS"/>
</dbReference>
<dbReference type="EC" id="6.3.5.2" evidence="7"/>
<feature type="binding site" evidence="32">
    <location>
        <begin position="1131"/>
        <end position="1137"/>
    </location>
    <ligand>
        <name>ATP</name>
        <dbReference type="ChEBI" id="CHEBI:30616"/>
    </ligand>
</feature>
<dbReference type="NCBIfam" id="TIGR00884">
    <property type="entry name" value="guaA_Cterm"/>
    <property type="match status" value="1"/>
</dbReference>
<keyword evidence="14" id="KW-0479">Metal-binding</keyword>
<evidence type="ECO:0000256" key="1">
    <source>
        <dbReference type="ARBA" id="ARBA00001933"/>
    </source>
</evidence>
<dbReference type="InterPro" id="IPR022310">
    <property type="entry name" value="NAD/GMP_synthase"/>
</dbReference>
<comment type="subunit">
    <text evidence="6">Tetramer of two alpha and two beta subunits.</text>
</comment>
<dbReference type="InterPro" id="IPR020825">
    <property type="entry name" value="Phe-tRNA_synthase-like_B3/B4"/>
</dbReference>
<dbReference type="FunFam" id="2.40.50.140:FF:000045">
    <property type="entry name" value="Phenylalanine--tRNA ligase beta subunit"/>
    <property type="match status" value="1"/>
</dbReference>
<dbReference type="PANTHER" id="PTHR11922:SF2">
    <property type="entry name" value="GMP SYNTHASE [GLUTAMINE-HYDROLYZING]"/>
    <property type="match status" value="1"/>
</dbReference>
<dbReference type="InterPro" id="IPR041616">
    <property type="entry name" value="PheRS_beta_core"/>
</dbReference>
<comment type="catalytic activity">
    <reaction evidence="29">
        <text>tRNA(Phe) + L-phenylalanine + ATP = L-phenylalanyl-tRNA(Phe) + AMP + diphosphate + H(+)</text>
        <dbReference type="Rhea" id="RHEA:19413"/>
        <dbReference type="Rhea" id="RHEA-COMP:9668"/>
        <dbReference type="Rhea" id="RHEA-COMP:9699"/>
        <dbReference type="ChEBI" id="CHEBI:15378"/>
        <dbReference type="ChEBI" id="CHEBI:30616"/>
        <dbReference type="ChEBI" id="CHEBI:33019"/>
        <dbReference type="ChEBI" id="CHEBI:58095"/>
        <dbReference type="ChEBI" id="CHEBI:78442"/>
        <dbReference type="ChEBI" id="CHEBI:78531"/>
        <dbReference type="ChEBI" id="CHEBI:456215"/>
        <dbReference type="EC" id="6.1.1.20"/>
    </reaction>
</comment>
<keyword evidence="26" id="KW-0456">Lyase</keyword>
<keyword evidence="18" id="KW-0210">Decarboxylase</keyword>
<comment type="subunit">
    <text evidence="30">Homodimer. Also forms a small population of homotetramers.</text>
</comment>
<dbReference type="EC" id="6.1.1.20" evidence="8"/>
<evidence type="ECO:0000256" key="31">
    <source>
        <dbReference type="PROSITE-ProRule" id="PRU00209"/>
    </source>
</evidence>
<dbReference type="Gene3D" id="3.30.930.10">
    <property type="entry name" value="Bira Bifunctional Protein, Domain 2"/>
    <property type="match status" value="1"/>
</dbReference>
<evidence type="ECO:0000256" key="29">
    <source>
        <dbReference type="ARBA" id="ARBA00049255"/>
    </source>
</evidence>
<dbReference type="PROSITE" id="PS00878">
    <property type="entry name" value="ODR_DC_2_1"/>
    <property type="match status" value="1"/>
</dbReference>
<evidence type="ECO:0000256" key="5">
    <source>
        <dbReference type="ARBA" id="ARBA00008653"/>
    </source>
</evidence>
<dbReference type="InterPro" id="IPR002547">
    <property type="entry name" value="tRNA-bd_dom"/>
</dbReference>
<dbReference type="InterPro" id="IPR000183">
    <property type="entry name" value="Orn/DAP/Arg_de-COase"/>
</dbReference>
<dbReference type="FunFam" id="3.30.300.10:FF:000002">
    <property type="entry name" value="GMP synthase [glutamine-hydrolyzing]"/>
    <property type="match status" value="1"/>
</dbReference>
<dbReference type="SMART" id="SM00873">
    <property type="entry name" value="B3_4"/>
    <property type="match status" value="1"/>
</dbReference>
<evidence type="ECO:0000256" key="24">
    <source>
        <dbReference type="ARBA" id="ARBA00022962"/>
    </source>
</evidence>
<dbReference type="PROSITE" id="PS51553">
    <property type="entry name" value="GMPS_ATP_PPASE"/>
    <property type="match status" value="1"/>
</dbReference>
<evidence type="ECO:0000256" key="12">
    <source>
        <dbReference type="ARBA" id="ARBA00022555"/>
    </source>
</evidence>
<dbReference type="GO" id="GO:0006432">
    <property type="term" value="P:phenylalanyl-tRNA aminoacylation"/>
    <property type="evidence" value="ECO:0007669"/>
    <property type="project" value="InterPro"/>
</dbReference>
<dbReference type="InterPro" id="IPR012340">
    <property type="entry name" value="NA-bd_OB-fold"/>
</dbReference>
<dbReference type="SUPFAM" id="SSF54810">
    <property type="entry name" value="GMP synthetase C-terminal dimerisation domain"/>
    <property type="match status" value="1"/>
</dbReference>
<reference evidence="37" key="1">
    <citation type="submission" date="2023-11" db="EMBL/GenBank/DDBJ databases">
        <authorList>
            <person name="De Vega J J."/>
            <person name="De Vega J J."/>
        </authorList>
    </citation>
    <scope>NUCLEOTIDE SEQUENCE</scope>
</reference>
<keyword evidence="23" id="KW-0648">Protein biosynthesis</keyword>
<dbReference type="PRINTS" id="PR01179">
    <property type="entry name" value="ODADCRBXLASE"/>
</dbReference>
<keyword evidence="16 32" id="KW-0332">GMP biosynthesis</keyword>
<dbReference type="FunFam" id="3.40.50.620:FF:000001">
    <property type="entry name" value="GMP synthase [glutamine-hydrolyzing]"/>
    <property type="match status" value="1"/>
</dbReference>
<gene>
    <name evidence="37" type="ORF">MYCIT1_LOCUS19653</name>
</gene>
<evidence type="ECO:0000256" key="15">
    <source>
        <dbReference type="ARBA" id="ARBA00022741"/>
    </source>
</evidence>
<dbReference type="SUPFAM" id="SSF55681">
    <property type="entry name" value="Class II aaRS and biotin synthetases"/>
    <property type="match status" value="1"/>
</dbReference>
<keyword evidence="13" id="KW-0436">Ligase</keyword>
<dbReference type="Pfam" id="PF02540">
    <property type="entry name" value="NAD_synthase"/>
    <property type="match status" value="1"/>
</dbReference>
<dbReference type="Proteomes" id="UP001295794">
    <property type="component" value="Unassembled WGS sequence"/>
</dbReference>
<dbReference type="Gene3D" id="3.40.50.620">
    <property type="entry name" value="HUPs"/>
    <property type="match status" value="1"/>
</dbReference>
<dbReference type="InterPro" id="IPR014729">
    <property type="entry name" value="Rossmann-like_a/b/a_fold"/>
</dbReference>
<dbReference type="GO" id="GO:0000049">
    <property type="term" value="F:tRNA binding"/>
    <property type="evidence" value="ECO:0007669"/>
    <property type="project" value="UniProtKB-UniRule"/>
</dbReference>
<dbReference type="Gene3D" id="3.40.50.880">
    <property type="match status" value="2"/>
</dbReference>
<dbReference type="FunFam" id="3.20.20.10:FF:000003">
    <property type="entry name" value="Diaminopimelate decarboxylase"/>
    <property type="match status" value="1"/>
</dbReference>
<evidence type="ECO:0000256" key="13">
    <source>
        <dbReference type="ARBA" id="ARBA00022598"/>
    </source>
</evidence>
<evidence type="ECO:0000256" key="18">
    <source>
        <dbReference type="ARBA" id="ARBA00022793"/>
    </source>
</evidence>
<evidence type="ECO:0000256" key="30">
    <source>
        <dbReference type="ARBA" id="ARBA00063203"/>
    </source>
</evidence>
<dbReference type="GO" id="GO:0005524">
    <property type="term" value="F:ATP binding"/>
    <property type="evidence" value="ECO:0007669"/>
    <property type="project" value="UniProtKB-UniRule"/>
</dbReference>
<dbReference type="Pfam" id="PF17759">
    <property type="entry name" value="tRNA_synthFbeta"/>
    <property type="match status" value="1"/>
</dbReference>
<protein>
    <recommendedName>
        <fullName evidence="10">GMP synthase [glutamine-hydrolyzing]</fullName>
        <ecNumber evidence="8">6.1.1.20</ecNumber>
        <ecNumber evidence="7">6.3.5.2</ecNumber>
    </recommendedName>
    <alternativeName>
        <fullName evidence="27">Glutamine amidotransferase</fullName>
    </alternativeName>
    <alternativeName>
        <fullName evidence="9">Phenylalanine--tRNA ligase beta subunit</fullName>
    </alternativeName>
    <alternativeName>
        <fullName evidence="28">Phenylalanyl-tRNA synthetase beta subunit</fullName>
    </alternativeName>
</protein>
<evidence type="ECO:0000256" key="4">
    <source>
        <dbReference type="ARBA" id="ARBA00005153"/>
    </source>
</evidence>
<dbReference type="SUPFAM" id="SSF50249">
    <property type="entry name" value="Nucleic acid-binding proteins"/>
    <property type="match status" value="1"/>
</dbReference>
<keyword evidence="21 31" id="KW-0694">RNA-binding</keyword>
<organism evidence="37 38">
    <name type="scientific">Mycena citricolor</name>
    <dbReference type="NCBI Taxonomy" id="2018698"/>
    <lineage>
        <taxon>Eukaryota</taxon>
        <taxon>Fungi</taxon>
        <taxon>Dikarya</taxon>
        <taxon>Basidiomycota</taxon>
        <taxon>Agaricomycotina</taxon>
        <taxon>Agaricomycetes</taxon>
        <taxon>Agaricomycetidae</taxon>
        <taxon>Agaricales</taxon>
        <taxon>Marasmiineae</taxon>
        <taxon>Mycenaceae</taxon>
        <taxon>Mycena</taxon>
    </lineage>
</organism>
<evidence type="ECO:0000256" key="14">
    <source>
        <dbReference type="ARBA" id="ARBA00022723"/>
    </source>
</evidence>
<dbReference type="CDD" id="cd01997">
    <property type="entry name" value="GMP_synthase_C"/>
    <property type="match status" value="1"/>
</dbReference>
<dbReference type="HAMAP" id="MF_00283">
    <property type="entry name" value="Phe_tRNA_synth_beta1"/>
    <property type="match status" value="1"/>
</dbReference>
<feature type="domain" description="GMPS ATP-PPase" evidence="36">
    <location>
        <begin position="1104"/>
        <end position="1294"/>
    </location>
</feature>
<evidence type="ECO:0000256" key="27">
    <source>
        <dbReference type="ARBA" id="ARBA00031356"/>
    </source>
</evidence>
<evidence type="ECO:0000256" key="8">
    <source>
        <dbReference type="ARBA" id="ARBA00012814"/>
    </source>
</evidence>
<evidence type="ECO:0000256" key="28">
    <source>
        <dbReference type="ARBA" id="ARBA00033189"/>
    </source>
</evidence>
<dbReference type="Pfam" id="PF03484">
    <property type="entry name" value="B5"/>
    <property type="match status" value="1"/>
</dbReference>
<dbReference type="PROSITE" id="PS51273">
    <property type="entry name" value="GATASE_TYPE_1"/>
    <property type="match status" value="1"/>
</dbReference>
<comment type="caution">
    <text evidence="37">The sequence shown here is derived from an EMBL/GenBank/DDBJ whole genome shotgun (WGS) entry which is preliminary data.</text>
</comment>
<keyword evidence="12 31" id="KW-0820">tRNA-binding</keyword>
<feature type="domain" description="B5" evidence="35">
    <location>
        <begin position="648"/>
        <end position="724"/>
    </location>
</feature>
<feature type="domain" description="TRNA-binding" evidence="34">
    <location>
        <begin position="290"/>
        <end position="404"/>
    </location>
</feature>
<keyword evidence="22" id="KW-0663">Pyridoxal phosphate</keyword>
<evidence type="ECO:0000313" key="37">
    <source>
        <dbReference type="EMBL" id="CAK5273293.1"/>
    </source>
</evidence>
<dbReference type="InterPro" id="IPR045864">
    <property type="entry name" value="aa-tRNA-synth_II/BPL/LPL"/>
</dbReference>
<dbReference type="Gene3D" id="3.20.20.10">
    <property type="entry name" value="Alanine racemase"/>
    <property type="match status" value="1"/>
</dbReference>
<comment type="cofactor">
    <cofactor evidence="2">
        <name>Mg(2+)</name>
        <dbReference type="ChEBI" id="CHEBI:18420"/>
    </cofactor>
</comment>
<keyword evidence="25" id="KW-0030">Aminoacyl-tRNA synthetase</keyword>
<dbReference type="SUPFAM" id="SSF46955">
    <property type="entry name" value="Putative DNA-binding domain"/>
    <property type="match status" value="1"/>
</dbReference>
<keyword evidence="15 32" id="KW-0547">Nucleotide-binding</keyword>
<dbReference type="Pfam" id="PF00958">
    <property type="entry name" value="GMP_synt_C"/>
    <property type="match status" value="1"/>
</dbReference>
<keyword evidence="38" id="KW-1185">Reference proteome</keyword>
<dbReference type="PROSITE" id="PS00879">
    <property type="entry name" value="ODR_DC_2_2"/>
    <property type="match status" value="1"/>
</dbReference>
<dbReference type="GO" id="GO:0005829">
    <property type="term" value="C:cytosol"/>
    <property type="evidence" value="ECO:0007669"/>
    <property type="project" value="TreeGrafter"/>
</dbReference>
<evidence type="ECO:0000256" key="17">
    <source>
        <dbReference type="ARBA" id="ARBA00022755"/>
    </source>
</evidence>
<dbReference type="Gene3D" id="2.40.50.140">
    <property type="entry name" value="Nucleic acid-binding proteins"/>
    <property type="match status" value="1"/>
</dbReference>
<dbReference type="InterPro" id="IPR022955">
    <property type="entry name" value="GMP_synthase"/>
</dbReference>
<dbReference type="Pfam" id="PF03483">
    <property type="entry name" value="B3_4"/>
    <property type="match status" value="1"/>
</dbReference>
<evidence type="ECO:0000313" key="38">
    <source>
        <dbReference type="Proteomes" id="UP001295794"/>
    </source>
</evidence>
<dbReference type="GO" id="GO:0003921">
    <property type="term" value="F:GMP synthase activity"/>
    <property type="evidence" value="ECO:0007669"/>
    <property type="project" value="InterPro"/>
</dbReference>
<name>A0AAD2K182_9AGAR</name>
<dbReference type="GO" id="GO:0016831">
    <property type="term" value="F:carboxy-lyase activity"/>
    <property type="evidence" value="ECO:0007669"/>
    <property type="project" value="UniProtKB-KW"/>
</dbReference>
<dbReference type="SUPFAM" id="SSF52402">
    <property type="entry name" value="Adenine nucleotide alpha hydrolases-like"/>
    <property type="match status" value="1"/>
</dbReference>
<evidence type="ECO:0000256" key="21">
    <source>
        <dbReference type="ARBA" id="ARBA00022884"/>
    </source>
</evidence>
<evidence type="ECO:0000259" key="34">
    <source>
        <dbReference type="PROSITE" id="PS50886"/>
    </source>
</evidence>
<dbReference type="PANTHER" id="PTHR11922">
    <property type="entry name" value="GMP SYNTHASE-RELATED"/>
    <property type="match status" value="1"/>
</dbReference>
<evidence type="ECO:0000256" key="33">
    <source>
        <dbReference type="SAM" id="MobiDB-lite"/>
    </source>
</evidence>
<dbReference type="InterPro" id="IPR009061">
    <property type="entry name" value="DNA-bd_dom_put_sf"/>
</dbReference>
<dbReference type="InterPro" id="IPR017926">
    <property type="entry name" value="GATASE"/>
</dbReference>
<evidence type="ECO:0000256" key="16">
    <source>
        <dbReference type="ARBA" id="ARBA00022749"/>
    </source>
</evidence>
<comment type="subcellular location">
    <subcellularLocation>
        <location evidence="3">Cytoplasm</location>
    </subcellularLocation>
</comment>
<dbReference type="InterPro" id="IPR009006">
    <property type="entry name" value="Ala_racemase/Decarboxylase_C"/>
</dbReference>
<dbReference type="InterPro" id="IPR029066">
    <property type="entry name" value="PLP-binding_barrel"/>
</dbReference>
<evidence type="ECO:0000259" key="36">
    <source>
        <dbReference type="PROSITE" id="PS51553"/>
    </source>
</evidence>
<dbReference type="HAMAP" id="MF_00344">
    <property type="entry name" value="GMP_synthase"/>
    <property type="match status" value="1"/>
</dbReference>
<dbReference type="Gene3D" id="3.30.56.10">
    <property type="match status" value="2"/>
</dbReference>
<dbReference type="SUPFAM" id="SSF52317">
    <property type="entry name" value="Class I glutamine amidotransferase-like"/>
    <property type="match status" value="1"/>
</dbReference>
<evidence type="ECO:0000256" key="9">
    <source>
        <dbReference type="ARBA" id="ARBA00017032"/>
    </source>
</evidence>
<evidence type="ECO:0000256" key="26">
    <source>
        <dbReference type="ARBA" id="ARBA00023239"/>
    </source>
</evidence>
<accession>A0AAD2K182</accession>
<evidence type="ECO:0000256" key="32">
    <source>
        <dbReference type="PROSITE-ProRule" id="PRU00886"/>
    </source>
</evidence>
<dbReference type="InterPro" id="IPR025777">
    <property type="entry name" value="GMPS_ATP_PPase_dom"/>
</dbReference>
<evidence type="ECO:0000256" key="22">
    <source>
        <dbReference type="ARBA" id="ARBA00022898"/>
    </source>
</evidence>
<dbReference type="GO" id="GO:0000287">
    <property type="term" value="F:magnesium ion binding"/>
    <property type="evidence" value="ECO:0007669"/>
    <property type="project" value="InterPro"/>
</dbReference>
<dbReference type="EMBL" id="CAVNYO010000280">
    <property type="protein sequence ID" value="CAK5273293.1"/>
    <property type="molecule type" value="Genomic_DNA"/>
</dbReference>
<dbReference type="Gene3D" id="3.50.40.10">
    <property type="entry name" value="Phenylalanyl-trna Synthetase, Chain B, domain 3"/>
    <property type="match status" value="1"/>
</dbReference>
<evidence type="ECO:0000256" key="7">
    <source>
        <dbReference type="ARBA" id="ARBA00012746"/>
    </source>
</evidence>
<keyword evidence="19 32" id="KW-0067">ATP-binding</keyword>
<evidence type="ECO:0000256" key="2">
    <source>
        <dbReference type="ARBA" id="ARBA00001946"/>
    </source>
</evidence>
<evidence type="ECO:0000256" key="25">
    <source>
        <dbReference type="ARBA" id="ARBA00023146"/>
    </source>
</evidence>
<evidence type="ECO:0000256" key="23">
    <source>
        <dbReference type="ARBA" id="ARBA00022917"/>
    </source>
</evidence>
<comment type="pathway">
    <text evidence="4">Purine metabolism; GMP biosynthesis; GMP from XMP (L-Gln route): step 1/1.</text>
</comment>
<evidence type="ECO:0000256" key="20">
    <source>
        <dbReference type="ARBA" id="ARBA00022842"/>
    </source>
</evidence>
<dbReference type="GO" id="GO:0004826">
    <property type="term" value="F:phenylalanine-tRNA ligase activity"/>
    <property type="evidence" value="ECO:0007669"/>
    <property type="project" value="UniProtKB-EC"/>
</dbReference>
<evidence type="ECO:0000256" key="6">
    <source>
        <dbReference type="ARBA" id="ARBA00011209"/>
    </source>
</evidence>
<keyword evidence="11" id="KW-0963">Cytoplasm</keyword>
<dbReference type="InterPro" id="IPR022657">
    <property type="entry name" value="De-COase2_CS"/>
</dbReference>
<dbReference type="InterPro" id="IPR004532">
    <property type="entry name" value="Phe-tRNA-ligase_IIc_bsu_bact"/>
</dbReference>
<evidence type="ECO:0000256" key="11">
    <source>
        <dbReference type="ARBA" id="ARBA00022490"/>
    </source>
</evidence>
<dbReference type="Pfam" id="PF00117">
    <property type="entry name" value="GATase"/>
    <property type="match status" value="2"/>
</dbReference>
<dbReference type="SUPFAM" id="SSF51419">
    <property type="entry name" value="PLP-binding barrel"/>
    <property type="match status" value="1"/>
</dbReference>
<feature type="region of interest" description="Disordered" evidence="33">
    <location>
        <begin position="267"/>
        <end position="313"/>
    </location>
</feature>
<keyword evidence="20" id="KW-0460">Magnesium</keyword>
<evidence type="ECO:0000259" key="35">
    <source>
        <dbReference type="PROSITE" id="PS51483"/>
    </source>
</evidence>
<dbReference type="CDD" id="cd02796">
    <property type="entry name" value="tRNA_bind_bactPheRS"/>
    <property type="match status" value="1"/>
</dbReference>
<dbReference type="PROSITE" id="PS50886">
    <property type="entry name" value="TRBD"/>
    <property type="match status" value="1"/>
</dbReference>
<feature type="compositionally biased region" description="Basic and acidic residues" evidence="33">
    <location>
        <begin position="300"/>
        <end position="313"/>
    </location>
</feature>
<dbReference type="InterPro" id="IPR005147">
    <property type="entry name" value="tRNA_synthase_B5-dom"/>
</dbReference>
<dbReference type="SUPFAM" id="SSF56037">
    <property type="entry name" value="PheT/TilS domain"/>
    <property type="match status" value="1"/>
</dbReference>
<dbReference type="SMART" id="SM00874">
    <property type="entry name" value="B5"/>
    <property type="match status" value="1"/>
</dbReference>
<dbReference type="InterPro" id="IPR022644">
    <property type="entry name" value="De-COase2_N"/>
</dbReference>
<dbReference type="InterPro" id="IPR022653">
    <property type="entry name" value="De-COase2_pyr-phos_BS"/>
</dbReference>
<dbReference type="Pfam" id="PF02784">
    <property type="entry name" value="Orn_Arg_deC_N"/>
    <property type="match status" value="1"/>
</dbReference>
<sequence length="1419" mass="157986">MELLNRTLNKATEASSRYGYKIHYALKSNFDPRIVEAVRRAGMGMDCVSGNEVRMAVENGFAASEIVFAGVGKTDREIEYALGQEIFSFNCESLHELQVINEIAGRMGKKARIALRINPDVDPKTHRYITTGKADNKFGISYDEIDAAIASLEKLANLEIVGLHFHIGSQIRDMQVFETFSKRVFDIKEWFREKGIVLKHLNMGGGLGIDYDDPDREPMPDFETYFDIFHRNLKIDEGQTVHFELGRSLVAQCGELITRALYNKETSADLPDTDPDRTRSRGIRKSGIDPRGTRRTGRRRSADLRQTPDADKLHVTTVDLGDGQPTQIVCGAPNVAAGQKVVVATINAMLYPTGEENGFKIKKSKIRGVESFGMLCAEDEIGVGTSHEGIIVLPADVKAGTPAKEYFQLEDDYLLEIGLTPNRADAMSHYGVARDLAVYLKANDIPHELILPAVDARFRSRAALHGRNDDRNQIAPSPDWLQQRLRAIGINPKNNVVDITNFILHETGQPLHAFDAAKIKGDKIVVRTCPEGTPFVTLDGVERKLSAEDLMICNAEGPMCIAGVFGGLDSGVSDSTTEVFIESAYFNPVWIRKTAKRHGLSTDASFRYERGIDPDMTPYALRRAALLIRELAGGVVTSAVTDIYPVRIEPFRFEVSYDRIVRLIGKAIPETTVRKIIDALGVTIESERDGAWQVCVPPYRVDVRREADLVEDILRIYGYDNVEIPMHVNSTLSYAPKPNRDKLINMLSDTLSANGFLEIMSNSLTKAAYYENLSAYKAENCVQILNPLSNDLSVMRQTLLFNAMEAIQLNVNRRNGDLKIYEFGNCYSYDPAKAEEGGLAPYSQRAMVSMAITGADHAASWNVQSQPSTFYTLRSAAEKVLKKFGVDLNDATTEPLDSDLYAEAVRCKFNGRQPLLEMGVVSRKIRNLFDVKADVYYLELNFDALVKLTRNHTVTEKILILDFGSQYTQLIARRVRELNVYCEIHPYNHFPQPDESVRGVILSGSPYSVRDAQAPQADLSAIKGRFPMLGVCYGAQYLSQQFGGEIPENYRIIASTDTVPVAAFQIEGEQTWGIQFHPEVYHSTEGKQLLKHFVVDICGCRQQWTPDSFIESTVRELRDKIKGDKVLLGLSGGVDSSVAAELLHKAVGDQLVCIFVDMGLLRKDEFESVLKSYESMGLNVIGVRAGDKFLADLAGVTDPEKKRKIIGRDFIEVFDAEAQKLTDVKWLAQGTIYPDVIESISVNGPSATIKSHHNVGGLPEKMNLKIVEPLRLLFKDEVRRVGRQLNVPADILGRHPFPGPGLGIRILGEVTAEKVRILQEADKIFIDGLKESGLYDQVWQAGVMLLPVQSVGVMGDERTYENCVALRAVTSTDGMTADWVHLPYDFLAKVSNDIINRVKGINRVVYDISSKPPATIEWE</sequence>
<keyword evidence="17 32" id="KW-0658">Purine biosynthesis</keyword>
<dbReference type="InterPro" id="IPR005146">
    <property type="entry name" value="B3/B4_tRNA-bd"/>
</dbReference>
<dbReference type="PROSITE" id="PS51483">
    <property type="entry name" value="B5"/>
    <property type="match status" value="1"/>
</dbReference>
<dbReference type="Pfam" id="PF01588">
    <property type="entry name" value="tRNA_bind"/>
    <property type="match status" value="1"/>
</dbReference>
<evidence type="ECO:0000256" key="19">
    <source>
        <dbReference type="ARBA" id="ARBA00022840"/>
    </source>
</evidence>
<comment type="cofactor">
    <cofactor evidence="1">
        <name>pyridoxal 5'-phosphate</name>
        <dbReference type="ChEBI" id="CHEBI:597326"/>
    </cofactor>
</comment>
<comment type="similarity">
    <text evidence="5">Belongs to the phenylalanyl-tRNA synthetase beta subunit family. Type 1 subfamily.</text>
</comment>
<dbReference type="NCBIfam" id="TIGR00472">
    <property type="entry name" value="pheT_bact"/>
    <property type="match status" value="1"/>
</dbReference>
<proteinExistence type="inferred from homology"/>
<dbReference type="InterPro" id="IPR029062">
    <property type="entry name" value="Class_I_gatase-like"/>
</dbReference>
<dbReference type="Gene3D" id="3.30.300.10">
    <property type="match status" value="1"/>
</dbReference>
<dbReference type="NCBIfam" id="NF000848">
    <property type="entry name" value="PRK00074.1"/>
    <property type="match status" value="1"/>
</dbReference>
<evidence type="ECO:0000256" key="3">
    <source>
        <dbReference type="ARBA" id="ARBA00004496"/>
    </source>
</evidence>
<dbReference type="Gene3D" id="2.40.37.10">
    <property type="entry name" value="Lyase, Ornithine Decarboxylase, Chain A, domain 1"/>
    <property type="match status" value="1"/>
</dbReference>
<dbReference type="InterPro" id="IPR001674">
    <property type="entry name" value="GMP_synth_C"/>
</dbReference>
<dbReference type="CDD" id="cd00769">
    <property type="entry name" value="PheRS_beta_core"/>
    <property type="match status" value="1"/>
</dbReference>
<keyword evidence="24" id="KW-0315">Glutamine amidotransferase</keyword>